<dbReference type="Gene3D" id="3.40.30.10">
    <property type="entry name" value="Glutaredoxin"/>
    <property type="match status" value="1"/>
</dbReference>
<comment type="similarity">
    <text evidence="1">Belongs to the thioredoxin family. DsbA subfamily.</text>
</comment>
<dbReference type="PANTHER" id="PTHR13887:SF14">
    <property type="entry name" value="DISULFIDE BOND FORMATION PROTEIN D"/>
    <property type="match status" value="1"/>
</dbReference>
<gene>
    <name evidence="8" type="ORF">H9X71_08240</name>
</gene>
<evidence type="ECO:0000259" key="7">
    <source>
        <dbReference type="PROSITE" id="PS51352"/>
    </source>
</evidence>
<feature type="domain" description="Thioredoxin" evidence="7">
    <location>
        <begin position="24"/>
        <end position="214"/>
    </location>
</feature>
<evidence type="ECO:0000256" key="4">
    <source>
        <dbReference type="ARBA" id="ARBA00023157"/>
    </source>
</evidence>
<evidence type="ECO:0000256" key="6">
    <source>
        <dbReference type="SAM" id="SignalP"/>
    </source>
</evidence>
<sequence length="216" mass="23527">MKRTTKIQLSLAAGLVVAVLASAFVISRAQPESTVDAATVTVVAENSHRLDTAPDGSVVFTEFLDFECEVCLAVHPYVEELREEYAGQVTFVTRYFPIPAHKNSMNAAVAVEAAAQQGQFEAMYQRMFDTQTQWGEQQDSKADVFRGFAKDLGLDMTEYDAAIADPATEARVQQDFEAGIALGVTGTPTIFLDDQPIELTSPDALRAQLEEAVANK</sequence>
<feature type="chain" id="PRO_5038400100" evidence="6">
    <location>
        <begin position="30"/>
        <end position="216"/>
    </location>
</feature>
<keyword evidence="4" id="KW-1015">Disulfide bond</keyword>
<dbReference type="EMBL" id="CP061274">
    <property type="protein sequence ID" value="QOD42637.1"/>
    <property type="molecule type" value="Genomic_DNA"/>
</dbReference>
<accession>A0A7L7YYZ5</accession>
<dbReference type="InterPro" id="IPR012336">
    <property type="entry name" value="Thioredoxin-like_fold"/>
</dbReference>
<evidence type="ECO:0000313" key="8">
    <source>
        <dbReference type="EMBL" id="QOD42637.1"/>
    </source>
</evidence>
<dbReference type="Pfam" id="PF13462">
    <property type="entry name" value="Thioredoxin_4"/>
    <property type="match status" value="1"/>
</dbReference>
<name>A0A7L7YYZ5_9MICO</name>
<proteinExistence type="inferred from homology"/>
<keyword evidence="5" id="KW-0676">Redox-active center</keyword>
<dbReference type="InterPro" id="IPR013766">
    <property type="entry name" value="Thioredoxin_domain"/>
</dbReference>
<evidence type="ECO:0000256" key="3">
    <source>
        <dbReference type="ARBA" id="ARBA00023002"/>
    </source>
</evidence>
<dbReference type="Proteomes" id="UP000516660">
    <property type="component" value="Chromosome"/>
</dbReference>
<evidence type="ECO:0000256" key="5">
    <source>
        <dbReference type="ARBA" id="ARBA00023284"/>
    </source>
</evidence>
<evidence type="ECO:0000256" key="2">
    <source>
        <dbReference type="ARBA" id="ARBA00022729"/>
    </source>
</evidence>
<evidence type="ECO:0000313" key="9">
    <source>
        <dbReference type="Proteomes" id="UP000516660"/>
    </source>
</evidence>
<feature type="signal peptide" evidence="6">
    <location>
        <begin position="1"/>
        <end position="29"/>
    </location>
</feature>
<dbReference type="KEGG" id="czh:H9X71_08240"/>
<organism evidence="8 9">
    <name type="scientific">Clavibacter zhangzhiyongii</name>
    <dbReference type="NCBI Taxonomy" id="2768071"/>
    <lineage>
        <taxon>Bacteria</taxon>
        <taxon>Bacillati</taxon>
        <taxon>Actinomycetota</taxon>
        <taxon>Actinomycetes</taxon>
        <taxon>Micrococcales</taxon>
        <taxon>Microbacteriaceae</taxon>
        <taxon>Clavibacter</taxon>
    </lineage>
</organism>
<dbReference type="AlphaFoldDB" id="A0A7L7YYZ5"/>
<dbReference type="RefSeq" id="WP_191146661.1">
    <property type="nucleotide sequence ID" value="NZ_CP061274.1"/>
</dbReference>
<dbReference type="GO" id="GO:0016491">
    <property type="term" value="F:oxidoreductase activity"/>
    <property type="evidence" value="ECO:0007669"/>
    <property type="project" value="UniProtKB-KW"/>
</dbReference>
<evidence type="ECO:0000256" key="1">
    <source>
        <dbReference type="ARBA" id="ARBA00005791"/>
    </source>
</evidence>
<dbReference type="PANTHER" id="PTHR13887">
    <property type="entry name" value="GLUTATHIONE S-TRANSFERASE KAPPA"/>
    <property type="match status" value="1"/>
</dbReference>
<dbReference type="PROSITE" id="PS51352">
    <property type="entry name" value="THIOREDOXIN_2"/>
    <property type="match status" value="1"/>
</dbReference>
<dbReference type="SUPFAM" id="SSF52833">
    <property type="entry name" value="Thioredoxin-like"/>
    <property type="match status" value="1"/>
</dbReference>
<reference evidence="8 9" key="1">
    <citation type="submission" date="2020-08" db="EMBL/GenBank/DDBJ databases">
        <title>Description of Clavibacter zhangzhiyonge sp. nov., a phytopathogenic actinobacterium isolated from barley seeds, causing leaf brown spot and decline.</title>
        <authorList>
            <person name="Tian Q."/>
            <person name="Chuan J."/>
            <person name="Zhao W."/>
            <person name="Li X."/>
        </authorList>
    </citation>
    <scope>NUCLEOTIDE SEQUENCE [LARGE SCALE GENOMIC DNA]</scope>
    <source>
        <strain evidence="8 9">DM1</strain>
    </source>
</reference>
<protein>
    <submittedName>
        <fullName evidence="8">Thioredoxin domain-containing protein</fullName>
    </submittedName>
</protein>
<keyword evidence="9" id="KW-1185">Reference proteome</keyword>
<dbReference type="InterPro" id="IPR036249">
    <property type="entry name" value="Thioredoxin-like_sf"/>
</dbReference>
<keyword evidence="2 6" id="KW-0732">Signal</keyword>
<keyword evidence="3" id="KW-0560">Oxidoreductase</keyword>